<organism evidence="1">
    <name type="scientific">Tanacetum cinerariifolium</name>
    <name type="common">Dalmatian daisy</name>
    <name type="synonym">Chrysanthemum cinerariifolium</name>
    <dbReference type="NCBI Taxonomy" id="118510"/>
    <lineage>
        <taxon>Eukaryota</taxon>
        <taxon>Viridiplantae</taxon>
        <taxon>Streptophyta</taxon>
        <taxon>Embryophyta</taxon>
        <taxon>Tracheophyta</taxon>
        <taxon>Spermatophyta</taxon>
        <taxon>Magnoliopsida</taxon>
        <taxon>eudicotyledons</taxon>
        <taxon>Gunneridae</taxon>
        <taxon>Pentapetalae</taxon>
        <taxon>asterids</taxon>
        <taxon>campanulids</taxon>
        <taxon>Asterales</taxon>
        <taxon>Asteraceae</taxon>
        <taxon>Asteroideae</taxon>
        <taxon>Anthemideae</taxon>
        <taxon>Anthemidinae</taxon>
        <taxon>Tanacetum</taxon>
    </lineage>
</organism>
<name>A0A699WSM2_TANCI</name>
<gene>
    <name evidence="1" type="ORF">Tci_922731</name>
</gene>
<dbReference type="EMBL" id="BKCJ011761364">
    <property type="protein sequence ID" value="GFD50762.1"/>
    <property type="molecule type" value="Genomic_DNA"/>
</dbReference>
<comment type="caution">
    <text evidence="1">The sequence shown here is derived from an EMBL/GenBank/DDBJ whole genome shotgun (WGS) entry which is preliminary data.</text>
</comment>
<protein>
    <submittedName>
        <fullName evidence="1">Retrovirus-related Pol polyprotein from transposon TNT 1-94</fullName>
    </submittedName>
</protein>
<feature type="non-terminal residue" evidence="1">
    <location>
        <position position="97"/>
    </location>
</feature>
<accession>A0A699WSM2</accession>
<sequence length="97" mass="10771">MLLMQAQENRVALDEKHLLFLVGAQDNAIDEDVDEQTVQDLALNVDNVFQADDCDAFDYDVDVAPMAQTMFMANLSSADHVYDEAGPSYDLDIPSEV</sequence>
<reference evidence="1" key="1">
    <citation type="journal article" date="2019" name="Sci. Rep.">
        <title>Draft genome of Tanacetum cinerariifolium, the natural source of mosquito coil.</title>
        <authorList>
            <person name="Yamashiro T."/>
            <person name="Shiraishi A."/>
            <person name="Satake H."/>
            <person name="Nakayama K."/>
        </authorList>
    </citation>
    <scope>NUCLEOTIDE SEQUENCE</scope>
</reference>
<evidence type="ECO:0000313" key="1">
    <source>
        <dbReference type="EMBL" id="GFD50762.1"/>
    </source>
</evidence>
<dbReference type="AlphaFoldDB" id="A0A699WSM2"/>
<proteinExistence type="predicted"/>